<dbReference type="InterPro" id="IPR036388">
    <property type="entry name" value="WH-like_DNA-bd_sf"/>
</dbReference>
<keyword evidence="9" id="KW-1185">Reference proteome</keyword>
<evidence type="ECO:0000256" key="1">
    <source>
        <dbReference type="ARBA" id="ARBA00005820"/>
    </source>
</evidence>
<evidence type="ECO:0000256" key="5">
    <source>
        <dbReference type="PROSITE-ProRule" id="PRU01091"/>
    </source>
</evidence>
<dbReference type="CDD" id="cd15831">
    <property type="entry name" value="BTAD"/>
    <property type="match status" value="1"/>
</dbReference>
<proteinExistence type="inferred from homology"/>
<dbReference type="Gene3D" id="1.25.40.10">
    <property type="entry name" value="Tetratricopeptide repeat domain"/>
    <property type="match status" value="1"/>
</dbReference>
<comment type="similarity">
    <text evidence="1">Belongs to the AfsR/DnrI/RedD regulatory family.</text>
</comment>
<dbReference type="Pfam" id="PF00486">
    <property type="entry name" value="Trans_reg_C"/>
    <property type="match status" value="1"/>
</dbReference>
<evidence type="ECO:0000259" key="7">
    <source>
        <dbReference type="PROSITE" id="PS51755"/>
    </source>
</evidence>
<accession>A0A495X4E0</accession>
<dbReference type="AlphaFoldDB" id="A0A495X4E0"/>
<dbReference type="PANTHER" id="PTHR35807">
    <property type="entry name" value="TRANSCRIPTIONAL REGULATOR REDD-RELATED"/>
    <property type="match status" value="1"/>
</dbReference>
<name>A0A495X4E0_9PSEU</name>
<evidence type="ECO:0000313" key="8">
    <source>
        <dbReference type="EMBL" id="RKT67974.1"/>
    </source>
</evidence>
<dbReference type="SUPFAM" id="SSF48452">
    <property type="entry name" value="TPR-like"/>
    <property type="match status" value="1"/>
</dbReference>
<dbReference type="InterPro" id="IPR051677">
    <property type="entry name" value="AfsR-DnrI-RedD_regulator"/>
</dbReference>
<gene>
    <name evidence="8" type="ORF">DFJ66_1153</name>
</gene>
<dbReference type="Proteomes" id="UP000272729">
    <property type="component" value="Unassembled WGS sequence"/>
</dbReference>
<feature type="compositionally biased region" description="Polar residues" evidence="6">
    <location>
        <begin position="274"/>
        <end position="283"/>
    </location>
</feature>
<evidence type="ECO:0000256" key="4">
    <source>
        <dbReference type="ARBA" id="ARBA00023163"/>
    </source>
</evidence>
<evidence type="ECO:0000256" key="2">
    <source>
        <dbReference type="ARBA" id="ARBA00023015"/>
    </source>
</evidence>
<dbReference type="GO" id="GO:0003677">
    <property type="term" value="F:DNA binding"/>
    <property type="evidence" value="ECO:0007669"/>
    <property type="project" value="UniProtKB-UniRule"/>
</dbReference>
<feature type="DNA-binding region" description="OmpR/PhoB-type" evidence="5">
    <location>
        <begin position="1"/>
        <end position="90"/>
    </location>
</feature>
<evidence type="ECO:0000256" key="6">
    <source>
        <dbReference type="SAM" id="MobiDB-lite"/>
    </source>
</evidence>
<keyword evidence="3 5" id="KW-0238">DNA-binding</keyword>
<evidence type="ECO:0000256" key="3">
    <source>
        <dbReference type="ARBA" id="ARBA00023125"/>
    </source>
</evidence>
<dbReference type="SMART" id="SM00862">
    <property type="entry name" value="Trans_reg_C"/>
    <property type="match status" value="1"/>
</dbReference>
<dbReference type="Gene3D" id="1.10.10.10">
    <property type="entry name" value="Winged helix-like DNA-binding domain superfamily/Winged helix DNA-binding domain"/>
    <property type="match status" value="1"/>
</dbReference>
<organism evidence="8 9">
    <name type="scientific">Saccharothrix variisporea</name>
    <dbReference type="NCBI Taxonomy" id="543527"/>
    <lineage>
        <taxon>Bacteria</taxon>
        <taxon>Bacillati</taxon>
        <taxon>Actinomycetota</taxon>
        <taxon>Actinomycetes</taxon>
        <taxon>Pseudonocardiales</taxon>
        <taxon>Pseudonocardiaceae</taxon>
        <taxon>Saccharothrix</taxon>
    </lineage>
</organism>
<dbReference type="EMBL" id="RBXR01000001">
    <property type="protein sequence ID" value="RKT67974.1"/>
    <property type="molecule type" value="Genomic_DNA"/>
</dbReference>
<dbReference type="SUPFAM" id="SSF46894">
    <property type="entry name" value="C-terminal effector domain of the bipartite response regulators"/>
    <property type="match status" value="1"/>
</dbReference>
<dbReference type="InterPro" id="IPR011990">
    <property type="entry name" value="TPR-like_helical_dom_sf"/>
</dbReference>
<keyword evidence="4" id="KW-0804">Transcription</keyword>
<dbReference type="GO" id="GO:0006355">
    <property type="term" value="P:regulation of DNA-templated transcription"/>
    <property type="evidence" value="ECO:0007669"/>
    <property type="project" value="InterPro"/>
</dbReference>
<evidence type="ECO:0000313" key="9">
    <source>
        <dbReference type="Proteomes" id="UP000272729"/>
    </source>
</evidence>
<protein>
    <submittedName>
        <fullName evidence="8">DNA-binding SARP family transcriptional activator</fullName>
    </submittedName>
</protein>
<keyword evidence="2" id="KW-0805">Transcription regulation</keyword>
<dbReference type="OrthoDB" id="4336084at2"/>
<dbReference type="PANTHER" id="PTHR35807:SF1">
    <property type="entry name" value="TRANSCRIPTIONAL REGULATOR REDD"/>
    <property type="match status" value="1"/>
</dbReference>
<comment type="caution">
    <text evidence="8">The sequence shown here is derived from an EMBL/GenBank/DDBJ whole genome shotgun (WGS) entry which is preliminary data.</text>
</comment>
<feature type="region of interest" description="Disordered" evidence="6">
    <location>
        <begin position="271"/>
        <end position="295"/>
    </location>
</feature>
<dbReference type="RefSeq" id="WP_121218644.1">
    <property type="nucleotide sequence ID" value="NZ_JBIUBA010000013.1"/>
</dbReference>
<dbReference type="InterPro" id="IPR001867">
    <property type="entry name" value="OmpR/PhoB-type_DNA-bd"/>
</dbReference>
<dbReference type="SMART" id="SM01043">
    <property type="entry name" value="BTAD"/>
    <property type="match status" value="1"/>
</dbReference>
<dbReference type="GO" id="GO:0000160">
    <property type="term" value="P:phosphorelay signal transduction system"/>
    <property type="evidence" value="ECO:0007669"/>
    <property type="project" value="InterPro"/>
</dbReference>
<dbReference type="PROSITE" id="PS51755">
    <property type="entry name" value="OMPR_PHOB"/>
    <property type="match status" value="1"/>
</dbReference>
<feature type="domain" description="OmpR/PhoB-type" evidence="7">
    <location>
        <begin position="1"/>
        <end position="90"/>
    </location>
</feature>
<dbReference type="InterPro" id="IPR005158">
    <property type="entry name" value="BTAD"/>
</dbReference>
<reference evidence="8 9" key="1">
    <citation type="submission" date="2018-10" db="EMBL/GenBank/DDBJ databases">
        <title>Sequencing the genomes of 1000 actinobacteria strains.</title>
        <authorList>
            <person name="Klenk H.-P."/>
        </authorList>
    </citation>
    <scope>NUCLEOTIDE SEQUENCE [LARGE SCALE GENOMIC DNA]</scope>
    <source>
        <strain evidence="8 9">DSM 43911</strain>
    </source>
</reference>
<dbReference type="InterPro" id="IPR016032">
    <property type="entry name" value="Sig_transdc_resp-reg_C-effctor"/>
</dbReference>
<sequence>MWLFRLLGPVRLERDGREVPVGTPQTKVVLATLAAHANEVVTLDRMAEELWGHVRPASATPQLHGIIWRLRRVLGRDRIETARPGYVLRASTAELEHQAFRYDVACARGMLARGDVPSGAARLRVALARWRGPALAEVRGAAHLASALDEDRVTALEDRVDADLLLGRGPELVGELTNLVAEHPVRERLRGQLMTALASAGRVVEALDAYAAFRGTLVAELGVEPSARLRDLHTEILRGTEIPRGTAAGRHHPTAVPWCHGQGRNEVTRLRCSGSRSPWNPGSTMKMRSLNPPAS</sequence>
<dbReference type="Pfam" id="PF03704">
    <property type="entry name" value="BTAD"/>
    <property type="match status" value="1"/>
</dbReference>